<dbReference type="RefSeq" id="WP_138286102.1">
    <property type="nucleotide sequence ID" value="NZ_CP058350.1"/>
</dbReference>
<feature type="transmembrane region" description="Helical" evidence="7">
    <location>
        <begin position="397"/>
        <end position="420"/>
    </location>
</feature>
<feature type="transmembrane region" description="Helical" evidence="7">
    <location>
        <begin position="240"/>
        <end position="259"/>
    </location>
</feature>
<keyword evidence="7" id="KW-0813">Transport</keyword>
<comment type="similarity">
    <text evidence="7">Belongs to the TRAP transporter large permease family.</text>
</comment>
<feature type="domain" description="TRAP C4-dicarboxylate transport system permease DctM subunit" evidence="8">
    <location>
        <begin position="6"/>
        <end position="415"/>
    </location>
</feature>
<comment type="subcellular location">
    <subcellularLocation>
        <location evidence="1 7">Cell inner membrane</location>
        <topology evidence="1 7">Multi-pass membrane protein</topology>
    </subcellularLocation>
</comment>
<evidence type="ECO:0000256" key="7">
    <source>
        <dbReference type="RuleBase" id="RU369079"/>
    </source>
</evidence>
<feature type="transmembrane region" description="Helical" evidence="7">
    <location>
        <begin position="271"/>
        <end position="294"/>
    </location>
</feature>
<keyword evidence="6 7" id="KW-0472">Membrane</keyword>
<name>A0ABX6QPR6_9HYPH</name>
<protein>
    <recommendedName>
        <fullName evidence="7">TRAP transporter large permease protein</fullName>
    </recommendedName>
</protein>
<feature type="transmembrane region" description="Helical" evidence="7">
    <location>
        <begin position="212"/>
        <end position="234"/>
    </location>
</feature>
<keyword evidence="10" id="KW-1185">Reference proteome</keyword>
<dbReference type="Pfam" id="PF06808">
    <property type="entry name" value="DctM"/>
    <property type="match status" value="1"/>
</dbReference>
<dbReference type="Proteomes" id="UP000308530">
    <property type="component" value="Chromosome"/>
</dbReference>
<comment type="caution">
    <text evidence="7">Lacks conserved residue(s) required for the propagation of feature annotation.</text>
</comment>
<dbReference type="EMBL" id="CP058350">
    <property type="protein sequence ID" value="QLF70548.1"/>
    <property type="molecule type" value="Genomic_DNA"/>
</dbReference>
<evidence type="ECO:0000313" key="10">
    <source>
        <dbReference type="Proteomes" id="UP000308530"/>
    </source>
</evidence>
<accession>A0ABX6QPR6</accession>
<keyword evidence="3 7" id="KW-0997">Cell inner membrane</keyword>
<feature type="transmembrane region" description="Helical" evidence="7">
    <location>
        <begin position="91"/>
        <end position="111"/>
    </location>
</feature>
<evidence type="ECO:0000256" key="5">
    <source>
        <dbReference type="ARBA" id="ARBA00022989"/>
    </source>
</evidence>
<comment type="subunit">
    <text evidence="7">The complex comprises the extracytoplasmic solute receptor protein and the two transmembrane proteins.</text>
</comment>
<evidence type="ECO:0000313" key="9">
    <source>
        <dbReference type="EMBL" id="QLF70548.1"/>
    </source>
</evidence>
<proteinExistence type="inferred from homology"/>
<keyword evidence="5 7" id="KW-1133">Transmembrane helix</keyword>
<evidence type="ECO:0000256" key="2">
    <source>
        <dbReference type="ARBA" id="ARBA00022475"/>
    </source>
</evidence>
<dbReference type="PIRSF" id="PIRSF006066">
    <property type="entry name" value="HI0050"/>
    <property type="match status" value="1"/>
</dbReference>
<dbReference type="NCBIfam" id="TIGR00786">
    <property type="entry name" value="dctM"/>
    <property type="match status" value="1"/>
</dbReference>
<keyword evidence="4 7" id="KW-0812">Transmembrane</keyword>
<gene>
    <name evidence="9" type="ORF">FE840_013945</name>
</gene>
<evidence type="ECO:0000256" key="1">
    <source>
        <dbReference type="ARBA" id="ARBA00004429"/>
    </source>
</evidence>
<feature type="transmembrane region" description="Helical" evidence="7">
    <location>
        <begin position="359"/>
        <end position="385"/>
    </location>
</feature>
<dbReference type="PANTHER" id="PTHR33362:SF4">
    <property type="entry name" value="2,3-DIKETO-L-GULONATE TRAP TRANSPORTER LARGE PERMEASE PROTEIN YIAN"/>
    <property type="match status" value="1"/>
</dbReference>
<evidence type="ECO:0000256" key="4">
    <source>
        <dbReference type="ARBA" id="ARBA00022692"/>
    </source>
</evidence>
<sequence length="426" mass="44959">MILVAIAFLVLLAMGMPVAFAIGISGAIFFVQHPELPFTIPVQVTVSQTQNFALLAVPLFILAGNFMNRSGITEQLLNLALVMTGRLKGGLAQVSIALSALMGGVSGSAIADAAMQSRMLGEPMIKRGFSPGFTAGVLSFGAILTPIIPPGIGMILYGSIGQVSIGRMFAAGIVPALMLWLALTVAVWITANARNYQPERKSRVTLKELGTALRGGIWALLFPVILLFGLRAGIFTPSEIGAFAVLYAIFVGVIIYRQLKVKSFAEAMEGSLGDVGSVMFLIALSAIFSYGIVLERVPEAIAGAILGLTDNLSLIMVLIAISVLIAGLVIDATVLIIMLTPIFLPLIRSLDGDPVHFGIVFIIAATIGNFTPPVGAAMYTVCSILKVRIGDYTRESIPFMIAVSLVAIILVFVPAAALWLPKLLFG</sequence>
<evidence type="ECO:0000256" key="6">
    <source>
        <dbReference type="ARBA" id="ARBA00023136"/>
    </source>
</evidence>
<keyword evidence="2" id="KW-1003">Cell membrane</keyword>
<evidence type="ECO:0000256" key="3">
    <source>
        <dbReference type="ARBA" id="ARBA00022519"/>
    </source>
</evidence>
<organism evidence="9 10">
    <name type="scientific">Peteryoungia desertarenae</name>
    <dbReference type="NCBI Taxonomy" id="1813451"/>
    <lineage>
        <taxon>Bacteria</taxon>
        <taxon>Pseudomonadati</taxon>
        <taxon>Pseudomonadota</taxon>
        <taxon>Alphaproteobacteria</taxon>
        <taxon>Hyphomicrobiales</taxon>
        <taxon>Rhizobiaceae</taxon>
        <taxon>Peteryoungia</taxon>
    </lineage>
</organism>
<dbReference type="InterPro" id="IPR004681">
    <property type="entry name" value="TRAP_DctM"/>
</dbReference>
<feature type="transmembrane region" description="Helical" evidence="7">
    <location>
        <begin position="169"/>
        <end position="191"/>
    </location>
</feature>
<evidence type="ECO:0000259" key="8">
    <source>
        <dbReference type="Pfam" id="PF06808"/>
    </source>
</evidence>
<feature type="transmembrane region" description="Helical" evidence="7">
    <location>
        <begin position="132"/>
        <end position="157"/>
    </location>
</feature>
<comment type="function">
    <text evidence="7">Part of the tripartite ATP-independent periplasmic (TRAP) transport system.</text>
</comment>
<reference evidence="9 10" key="1">
    <citation type="submission" date="2020-06" db="EMBL/GenBank/DDBJ databases">
        <title>Genome sequence of Rhizobium sp strain ADMK78.</title>
        <authorList>
            <person name="Rahi P."/>
        </authorList>
    </citation>
    <scope>NUCLEOTIDE SEQUENCE [LARGE SCALE GENOMIC DNA]</scope>
    <source>
        <strain evidence="9 10">ADMK78</strain>
    </source>
</reference>
<dbReference type="PANTHER" id="PTHR33362">
    <property type="entry name" value="SIALIC ACID TRAP TRANSPORTER PERMEASE PROTEIN SIAT-RELATED"/>
    <property type="match status" value="1"/>
</dbReference>
<dbReference type="InterPro" id="IPR010656">
    <property type="entry name" value="DctM"/>
</dbReference>